<dbReference type="AlphaFoldDB" id="M1DZA2"/>
<dbReference type="PaxDb" id="4113-PGSC0003DMT400096805"/>
<protein>
    <recommendedName>
        <fullName evidence="4">Polyprotein protein</fullName>
    </recommendedName>
</protein>
<evidence type="ECO:0000313" key="2">
    <source>
        <dbReference type="EnsemblPlants" id="PGSC0003DMT400096805"/>
    </source>
</evidence>
<name>M1DZA2_SOLTU</name>
<dbReference type="EnsemblPlants" id="PGSC0003DMT400096805">
    <property type="protein sequence ID" value="PGSC0003DMT400096805"/>
    <property type="gene ID" value="PGSC0003DMG400046376"/>
</dbReference>
<organism evidence="2 3">
    <name type="scientific">Solanum tuberosum</name>
    <name type="common">Potato</name>
    <dbReference type="NCBI Taxonomy" id="4113"/>
    <lineage>
        <taxon>Eukaryota</taxon>
        <taxon>Viridiplantae</taxon>
        <taxon>Streptophyta</taxon>
        <taxon>Embryophyta</taxon>
        <taxon>Tracheophyta</taxon>
        <taxon>Spermatophyta</taxon>
        <taxon>Magnoliopsida</taxon>
        <taxon>eudicotyledons</taxon>
        <taxon>Gunneridae</taxon>
        <taxon>Pentapetalae</taxon>
        <taxon>asterids</taxon>
        <taxon>lamiids</taxon>
        <taxon>Solanales</taxon>
        <taxon>Solanaceae</taxon>
        <taxon>Solanoideae</taxon>
        <taxon>Solaneae</taxon>
        <taxon>Solanum</taxon>
    </lineage>
</organism>
<feature type="region of interest" description="Disordered" evidence="1">
    <location>
        <begin position="1"/>
        <end position="26"/>
    </location>
</feature>
<keyword evidence="3" id="KW-1185">Reference proteome</keyword>
<reference evidence="2" key="2">
    <citation type="submission" date="2015-06" db="UniProtKB">
        <authorList>
            <consortium name="EnsemblPlants"/>
        </authorList>
    </citation>
    <scope>IDENTIFICATION</scope>
    <source>
        <strain evidence="2">DM1-3 516 R44</strain>
    </source>
</reference>
<dbReference type="InParanoid" id="M1DZA2"/>
<reference evidence="3" key="1">
    <citation type="journal article" date="2011" name="Nature">
        <title>Genome sequence and analysis of the tuber crop potato.</title>
        <authorList>
            <consortium name="The Potato Genome Sequencing Consortium"/>
        </authorList>
    </citation>
    <scope>NUCLEOTIDE SEQUENCE [LARGE SCALE GENOMIC DNA]</scope>
    <source>
        <strain evidence="3">cv. DM1-3 516 R44</strain>
    </source>
</reference>
<proteinExistence type="predicted"/>
<feature type="compositionally biased region" description="Polar residues" evidence="1">
    <location>
        <begin position="82"/>
        <end position="104"/>
    </location>
</feature>
<feature type="region of interest" description="Disordered" evidence="1">
    <location>
        <begin position="74"/>
        <end position="112"/>
    </location>
</feature>
<dbReference type="Gramene" id="PGSC0003DMT400096805">
    <property type="protein sequence ID" value="PGSC0003DMT400096805"/>
    <property type="gene ID" value="PGSC0003DMG400046376"/>
</dbReference>
<evidence type="ECO:0000256" key="1">
    <source>
        <dbReference type="SAM" id="MobiDB-lite"/>
    </source>
</evidence>
<evidence type="ECO:0008006" key="4">
    <source>
        <dbReference type="Google" id="ProtNLM"/>
    </source>
</evidence>
<dbReference type="Proteomes" id="UP000011115">
    <property type="component" value="Unassembled WGS sequence"/>
</dbReference>
<sequence>MIFRRVEIPDVPVEPDMPPATTRDNVRVEEVADPESEAEMDVEMLEVAKEASYEGLTETEEAMVDAIVQASLADTPLADPSGPSTVDETLGTEAQDQSDATSTDAPIDGVTV</sequence>
<accession>M1DZA2</accession>
<dbReference type="HOGENOM" id="CLU_029307_11_1_1"/>
<evidence type="ECO:0000313" key="3">
    <source>
        <dbReference type="Proteomes" id="UP000011115"/>
    </source>
</evidence>